<name>A0A386B093_9CHLO</name>
<gene>
    <name evidence="1" type="primary">orf183</name>
</gene>
<accession>A0A386B093</accession>
<geneLocation type="chloroplast" evidence="1"/>
<sequence>MTEEDKKGFAGRNQLASSASFDASSTQLFTYSDKYIHSFIWDLLLLLKLIHPGFRWAKPGKPNSLADWAKRLDDITLSKIDQKNFSKNLVFNVNLINYMKNDVKILVYIWAQLVVENYTWVNTHTQKKTCFYYIYKKLFFKLIFGLPRGNPSYLRGVNIDIVKVQSILKEKKAEQRTYIMAYY</sequence>
<keyword evidence="1" id="KW-0150">Chloroplast</keyword>
<dbReference type="AlphaFoldDB" id="A0A386B093"/>
<proteinExistence type="predicted"/>
<evidence type="ECO:0000313" key="1">
    <source>
        <dbReference type="EMBL" id="AYC65111.1"/>
    </source>
</evidence>
<organism evidence="1">
    <name type="scientific">Caulerpa verticillata</name>
    <dbReference type="NCBI Taxonomy" id="177082"/>
    <lineage>
        <taxon>Eukaryota</taxon>
        <taxon>Viridiplantae</taxon>
        <taxon>Chlorophyta</taxon>
        <taxon>core chlorophytes</taxon>
        <taxon>Ulvophyceae</taxon>
        <taxon>TCBD clade</taxon>
        <taxon>Bryopsidales</taxon>
        <taxon>Halimedineae</taxon>
        <taxon>Caulerpaceae</taxon>
        <taxon>Caulerpa</taxon>
    </lineage>
</organism>
<dbReference type="EMBL" id="MH591106">
    <property type="protein sequence ID" value="AYC65111.1"/>
    <property type="molecule type" value="Genomic_DNA"/>
</dbReference>
<protein>
    <submittedName>
        <fullName evidence="1">Uncharacterized protein</fullName>
    </submittedName>
</protein>
<keyword evidence="1" id="KW-0934">Plastid</keyword>
<reference evidence="1" key="2">
    <citation type="journal article" date="2019" name="Mol. Phylogenet. Evol.">
        <title>Reassessment of the classification of bryopsidales (chlorophyta) based on chloroplast phylogenomic analyses.</title>
        <authorList>
            <person name="Cremen M.C."/>
            <person name="Leliaert F."/>
            <person name="West J."/>
            <person name="Lam D.W."/>
            <person name="Shimada S."/>
            <person name="Lopez-Bautista J.M."/>
            <person name="Verbruggen H."/>
        </authorList>
    </citation>
    <scope>NUCLEOTIDE SEQUENCE</scope>
</reference>
<dbReference type="RefSeq" id="YP_009519209.1">
    <property type="nucleotide sequence ID" value="NC_039523.1"/>
</dbReference>
<dbReference type="GeneID" id="38278956"/>
<reference evidence="1" key="1">
    <citation type="submission" date="2018-07" db="EMBL/GenBank/DDBJ databases">
        <authorList>
            <person name="Quirk P.G."/>
            <person name="Krulwich T.A."/>
        </authorList>
    </citation>
    <scope>NUCLEOTIDE SEQUENCE</scope>
</reference>